<dbReference type="InterPro" id="IPR006076">
    <property type="entry name" value="FAD-dep_OxRdtase"/>
</dbReference>
<evidence type="ECO:0000256" key="4">
    <source>
        <dbReference type="HAMAP-Rule" id="MF_00515"/>
    </source>
</evidence>
<comment type="subunit">
    <text evidence="4">Monomer.</text>
</comment>
<evidence type="ECO:0000259" key="5">
    <source>
        <dbReference type="Pfam" id="PF01266"/>
    </source>
</evidence>
<dbReference type="PANTHER" id="PTHR10961:SF7">
    <property type="entry name" value="FAD DEPENDENT OXIDOREDUCTASE DOMAIN-CONTAINING PROTEIN"/>
    <property type="match status" value="1"/>
</dbReference>
<sequence length="370" mass="40510">MEYDLIIVGSGSVGAAAGYYATAAGLKVLMIDSAFPPHRQGSHHGDTRIIRHAYGEGEKYVPFLLRAQALWNGLEQKSGDKLFHPCGVLTLGPQDSEFVTTAQRSAKNFNLNTELLSAEQIQQRWQEFTAPAGYVGLFEPDAGILRSELIVASYVKLAREAGCAQLFNCPVTAIEPIEQGVEVVTSEGRYQGRKAVVCAGTWVKNLLPQLPISPVRKVFSWYQADGRYSENNRFPAFTVEAQDGCHYYGFPSENDGLKIGKHDGGQPMETADQRKPFGSLASDGTEVFGFLRHFLPGLGVCLHGEACSYDMSPDEDFIIDTLPDCQRLMVITGLSGHGFKFASVLGEIAALFAQDKPSSLDITPFSLRRF</sequence>
<comment type="similarity">
    <text evidence="4">Belongs to the MSOX/MTOX family. MTOX subfamily.</text>
</comment>
<feature type="binding site" evidence="4">
    <location>
        <begin position="4"/>
        <end position="34"/>
    </location>
    <ligand>
        <name>FAD</name>
        <dbReference type="ChEBI" id="CHEBI:57692"/>
    </ligand>
</feature>
<dbReference type="Gene3D" id="3.30.9.10">
    <property type="entry name" value="D-Amino Acid Oxidase, subunit A, domain 2"/>
    <property type="match status" value="1"/>
</dbReference>
<comment type="catalytic activity">
    <reaction evidence="4">
        <text>N(alpha)-methyl-L-tryptophan + O2 + H2O = L-tryptophan + formaldehyde + H2O2</text>
        <dbReference type="Rhea" id="RHEA:28006"/>
        <dbReference type="ChEBI" id="CHEBI:15377"/>
        <dbReference type="ChEBI" id="CHEBI:15379"/>
        <dbReference type="ChEBI" id="CHEBI:16240"/>
        <dbReference type="ChEBI" id="CHEBI:16842"/>
        <dbReference type="ChEBI" id="CHEBI:57283"/>
        <dbReference type="ChEBI" id="CHEBI:57912"/>
    </reaction>
</comment>
<evidence type="ECO:0000313" key="7">
    <source>
        <dbReference type="Proteomes" id="UP000270487"/>
    </source>
</evidence>
<dbReference type="Proteomes" id="UP000270487">
    <property type="component" value="Chromosome"/>
</dbReference>
<dbReference type="AlphaFoldDB" id="A0A448SLY2"/>
<dbReference type="EMBL" id="LR134492">
    <property type="protein sequence ID" value="VEI68735.1"/>
    <property type="molecule type" value="Genomic_DNA"/>
</dbReference>
<dbReference type="GO" id="GO:0050660">
    <property type="term" value="F:flavin adenine dinucleotide binding"/>
    <property type="evidence" value="ECO:0007669"/>
    <property type="project" value="InterPro"/>
</dbReference>
<keyword evidence="1 4" id="KW-0285">Flavoprotein</keyword>
<feature type="domain" description="FAD dependent oxidoreductase" evidence="5">
    <location>
        <begin position="4"/>
        <end position="350"/>
    </location>
</feature>
<dbReference type="Pfam" id="PF01266">
    <property type="entry name" value="DAO"/>
    <property type="match status" value="1"/>
</dbReference>
<accession>A0A448SLY2</accession>
<dbReference type="InterPro" id="IPR045170">
    <property type="entry name" value="MTOX"/>
</dbReference>
<organism evidence="6 7">
    <name type="scientific">Serratia fonticola</name>
    <dbReference type="NCBI Taxonomy" id="47917"/>
    <lineage>
        <taxon>Bacteria</taxon>
        <taxon>Pseudomonadati</taxon>
        <taxon>Pseudomonadota</taxon>
        <taxon>Gammaproteobacteria</taxon>
        <taxon>Enterobacterales</taxon>
        <taxon>Yersiniaceae</taxon>
        <taxon>Serratia</taxon>
    </lineage>
</organism>
<dbReference type="SUPFAM" id="SSF51905">
    <property type="entry name" value="FAD/NAD(P)-binding domain"/>
    <property type="match status" value="1"/>
</dbReference>
<dbReference type="GO" id="GO:0005829">
    <property type="term" value="C:cytosol"/>
    <property type="evidence" value="ECO:0007669"/>
    <property type="project" value="TreeGrafter"/>
</dbReference>
<dbReference type="GO" id="GO:0008115">
    <property type="term" value="F:sarcosine oxidase activity"/>
    <property type="evidence" value="ECO:0007669"/>
    <property type="project" value="TreeGrafter"/>
</dbReference>
<protein>
    <recommendedName>
        <fullName evidence="4">N-methyl-L-tryptophan oxidase</fullName>
        <shortName evidence="4">MTOX</shortName>
        <ecNumber evidence="4">1.5.3.-</ecNumber>
    </recommendedName>
</protein>
<evidence type="ECO:0000256" key="3">
    <source>
        <dbReference type="ARBA" id="ARBA00023002"/>
    </source>
</evidence>
<comment type="cofactor">
    <cofactor evidence="4">
        <name>FAD</name>
        <dbReference type="ChEBI" id="CHEBI:57692"/>
    </cofactor>
    <text evidence="4">Binds 1 FAD per subunit.</text>
</comment>
<dbReference type="InterPro" id="IPR036188">
    <property type="entry name" value="FAD/NAD-bd_sf"/>
</dbReference>
<dbReference type="InterPro" id="IPR023493">
    <property type="entry name" value="Me_Trp_Oxase_MTOX"/>
</dbReference>
<dbReference type="NCBIfam" id="NF008425">
    <property type="entry name" value="PRK11259.1"/>
    <property type="match status" value="1"/>
</dbReference>
<comment type="function">
    <text evidence="4">Catalyzes the oxidative demethylation of N-methyl-L-tryptophan.</text>
</comment>
<dbReference type="Gene3D" id="3.50.50.60">
    <property type="entry name" value="FAD/NAD(P)-binding domain"/>
    <property type="match status" value="1"/>
</dbReference>
<reference evidence="6 7" key="1">
    <citation type="submission" date="2018-12" db="EMBL/GenBank/DDBJ databases">
        <authorList>
            <consortium name="Pathogen Informatics"/>
        </authorList>
    </citation>
    <scope>NUCLEOTIDE SEQUENCE [LARGE SCALE GENOMIC DNA]</scope>
    <source>
        <strain evidence="6 7">NCTC13193</strain>
    </source>
</reference>
<dbReference type="SUPFAM" id="SSF54373">
    <property type="entry name" value="FAD-linked reductases, C-terminal domain"/>
    <property type="match status" value="1"/>
</dbReference>
<proteinExistence type="inferred from homology"/>
<dbReference type="HAMAP" id="MF_00515">
    <property type="entry name" value="MTOX"/>
    <property type="match status" value="1"/>
</dbReference>
<keyword evidence="3 4" id="KW-0560">Oxidoreductase</keyword>
<evidence type="ECO:0000256" key="1">
    <source>
        <dbReference type="ARBA" id="ARBA00022630"/>
    </source>
</evidence>
<dbReference type="PANTHER" id="PTHR10961">
    <property type="entry name" value="PEROXISOMAL SARCOSINE OXIDASE"/>
    <property type="match status" value="1"/>
</dbReference>
<dbReference type="GO" id="GO:0050131">
    <property type="term" value="F:N-methyl-L-amino-acid oxidase activity"/>
    <property type="evidence" value="ECO:0007669"/>
    <property type="project" value="InterPro"/>
</dbReference>
<keyword evidence="2 4" id="KW-0274">FAD</keyword>
<name>A0A448SLY2_SERFO</name>
<evidence type="ECO:0000313" key="6">
    <source>
        <dbReference type="EMBL" id="VEI68735.1"/>
    </source>
</evidence>
<evidence type="ECO:0000256" key="2">
    <source>
        <dbReference type="ARBA" id="ARBA00022827"/>
    </source>
</evidence>
<dbReference type="EC" id="1.5.3.-" evidence="4"/>
<gene>
    <name evidence="4 6" type="primary">solA</name>
    <name evidence="6" type="ORF">NCTC13193_02420</name>
</gene>
<feature type="modified residue" description="S-8alpha-FAD cysteine" evidence="4">
    <location>
        <position position="307"/>
    </location>
</feature>